<dbReference type="AlphaFoldDB" id="A0A2S8SSB5"/>
<keyword evidence="4" id="KW-1185">Reference proteome</keyword>
<accession>A0A2S8SSB5</accession>
<evidence type="ECO:0000313" key="3">
    <source>
        <dbReference type="EMBL" id="PQV63666.1"/>
    </source>
</evidence>
<dbReference type="SUPFAM" id="SSF55383">
    <property type="entry name" value="Copper amine oxidase, domain N"/>
    <property type="match status" value="1"/>
</dbReference>
<dbReference type="EMBL" id="NIGF01000009">
    <property type="protein sequence ID" value="PQV63666.1"/>
    <property type="molecule type" value="Genomic_DNA"/>
</dbReference>
<reference evidence="3 4" key="1">
    <citation type="journal article" date="2018" name="Syst. Appl. Microbiol.">
        <title>Abditibacterium utsteinense sp. nov., the first cultivated member of candidate phylum FBP, isolated from ice-free Antarctic soil samples.</title>
        <authorList>
            <person name="Tahon G."/>
            <person name="Tytgat B."/>
            <person name="Lebbe L."/>
            <person name="Carlier A."/>
            <person name="Willems A."/>
        </authorList>
    </citation>
    <scope>NUCLEOTIDE SEQUENCE [LARGE SCALE GENOMIC DNA]</scope>
    <source>
        <strain evidence="3 4">LMG 29911</strain>
    </source>
</reference>
<dbReference type="Pfam" id="PF07833">
    <property type="entry name" value="Cu_amine_oxidN1"/>
    <property type="match status" value="1"/>
</dbReference>
<protein>
    <submittedName>
        <fullName evidence="3">Copper amine oxidase N-terminal domain-containing protein</fullName>
    </submittedName>
</protein>
<dbReference type="PANTHER" id="PTHR12631">
    <property type="entry name" value="ALPHA-L-IDURONIDASE"/>
    <property type="match status" value="1"/>
</dbReference>
<evidence type="ECO:0000313" key="4">
    <source>
        <dbReference type="Proteomes" id="UP000237684"/>
    </source>
</evidence>
<evidence type="ECO:0000256" key="1">
    <source>
        <dbReference type="SAM" id="SignalP"/>
    </source>
</evidence>
<evidence type="ECO:0000259" key="2">
    <source>
        <dbReference type="Pfam" id="PF07833"/>
    </source>
</evidence>
<keyword evidence="1" id="KW-0732">Signal</keyword>
<feature type="domain" description="Copper amine oxidase-like N-terminal" evidence="2">
    <location>
        <begin position="77"/>
        <end position="182"/>
    </location>
</feature>
<feature type="signal peptide" evidence="1">
    <location>
        <begin position="1"/>
        <end position="38"/>
    </location>
</feature>
<feature type="chain" id="PRO_5015714802" evidence="1">
    <location>
        <begin position="39"/>
        <end position="817"/>
    </location>
</feature>
<dbReference type="Proteomes" id="UP000237684">
    <property type="component" value="Unassembled WGS sequence"/>
</dbReference>
<proteinExistence type="predicted"/>
<dbReference type="PANTHER" id="PTHR12631:SF10">
    <property type="entry name" value="BETA-XYLOSIDASE-LIKE PROTEIN-RELATED"/>
    <property type="match status" value="1"/>
</dbReference>
<dbReference type="InParanoid" id="A0A2S8SSB5"/>
<dbReference type="Gene3D" id="3.30.457.10">
    <property type="entry name" value="Copper amine oxidase-like, N-terminal domain"/>
    <property type="match status" value="1"/>
</dbReference>
<dbReference type="InterPro" id="IPR012854">
    <property type="entry name" value="Cu_amine_oxidase-like_N"/>
</dbReference>
<dbReference type="InterPro" id="IPR051923">
    <property type="entry name" value="Glycosyl_Hydrolase_39"/>
</dbReference>
<dbReference type="InterPro" id="IPR017853">
    <property type="entry name" value="GH"/>
</dbReference>
<dbReference type="InterPro" id="IPR036582">
    <property type="entry name" value="Mao_N_sf"/>
</dbReference>
<gene>
    <name evidence="3" type="ORF">B1R32_1095</name>
</gene>
<name>A0A2S8SSB5_9BACT</name>
<organism evidence="3 4">
    <name type="scientific">Abditibacterium utsteinense</name>
    <dbReference type="NCBI Taxonomy" id="1960156"/>
    <lineage>
        <taxon>Bacteria</taxon>
        <taxon>Pseudomonadati</taxon>
        <taxon>Abditibacteriota</taxon>
        <taxon>Abditibacteriia</taxon>
        <taxon>Abditibacteriales</taxon>
        <taxon>Abditibacteriaceae</taxon>
        <taxon>Abditibacterium</taxon>
    </lineage>
</organism>
<dbReference type="SUPFAM" id="SSF51445">
    <property type="entry name" value="(Trans)glycosidases"/>
    <property type="match status" value="1"/>
</dbReference>
<dbReference type="Gene3D" id="3.20.20.80">
    <property type="entry name" value="Glycosidases"/>
    <property type="match status" value="1"/>
</dbReference>
<sequence length="817" mass="87356">MTSRSIVRISPLSRKSALAPLGYAALLMGAATFSPAFAQQASVPTTPVQAAPVQAAPVQTMTNQAAPGQVAPIAVNIDGRVSAPDPAPLLEGGAVFVPLRGVLENLGAKVEYFPAEKRIDITQNGKKYLLRPGVEGATIDAEVVPLAASKVVAGRAFVPLRSLAELFGYRVAWLAAQRTVAIYTNDSQKPIFVDHRAELRAAGTVGVEINFVDKTPEQIGALLDSAKQSGVGLIKTRFDWATLQPTRDSEFQWTQYDTVVREARARGLRLVGILGDATQWASIALSQDPDAWRHSPIKDKELPAWSNYVKRVVGRYKVDVQAWQVWENPSAQYFRSVARNYRQLARLAVDAARESDANAIIHAAEPGGVELDFIHDLTTNGLTPLLDGVQVYPVAGWQPGVRNPAVNFVLPYATLRDKLQVNDGKTRDYWIGGVSAPATELKSGAVATAAQQKQLSAYSPTAQADYLVQMFALGLASGTGKVFWNSLQDEPEAATSNSSLATGTGLLRADGTPRPALSALQQVSANLRNKPYAGNLSFSRQAVALLFDDKKSGTLVAWSPDGDATLALNSSGTNSQLPGAIYVATRPDSLVTDPTGATIAPAAGVLKLSNRPIFITNVALETATLAGARLDDKSLRLSEGGASYAQRGEVKADFGPGGEDGLFWRQYSGFGGMARQFAPYQGKTALITEAQTDIFDLNSSRPFIYFDVADDFMYFAGGAPVTISVTVRRTQQQSSSIVNTASSFRVEYDSPSGYKTTPLQVVESGEGWVTYSFDVPDASFANAEGYDLLINTGGSKSDIMFGSVSVKRGTTALTPEK</sequence>
<comment type="caution">
    <text evidence="3">The sequence shown here is derived from an EMBL/GenBank/DDBJ whole genome shotgun (WGS) entry which is preliminary data.</text>
</comment>
<dbReference type="GO" id="GO:0004553">
    <property type="term" value="F:hydrolase activity, hydrolyzing O-glycosyl compounds"/>
    <property type="evidence" value="ECO:0007669"/>
    <property type="project" value="TreeGrafter"/>
</dbReference>